<gene>
    <name evidence="2" type="ORF">PENNAL_c0316G04596</name>
</gene>
<protein>
    <submittedName>
        <fullName evidence="2">Uncharacterized protein</fullName>
    </submittedName>
</protein>
<keyword evidence="3" id="KW-1185">Reference proteome</keyword>
<feature type="region of interest" description="Disordered" evidence="1">
    <location>
        <begin position="1"/>
        <end position="24"/>
    </location>
</feature>
<dbReference type="Proteomes" id="UP000191691">
    <property type="component" value="Unassembled WGS sequence"/>
</dbReference>
<dbReference type="EMBL" id="MOOB01000316">
    <property type="protein sequence ID" value="OQE60104.1"/>
    <property type="molecule type" value="Genomic_DNA"/>
</dbReference>
<name>A0A1V6WB43_PENNA</name>
<dbReference type="AlphaFoldDB" id="A0A1V6WB43"/>
<evidence type="ECO:0000313" key="2">
    <source>
        <dbReference type="EMBL" id="OQE60104.1"/>
    </source>
</evidence>
<evidence type="ECO:0000313" key="3">
    <source>
        <dbReference type="Proteomes" id="UP000191691"/>
    </source>
</evidence>
<sequence length="126" mass="13800">MDSALVPSSRRVAPPNPGPLPADSLVASPLPRYVKHAGRITVDPSRSVYMRLVISAAPAWLISPSRRLSLLLSTPATSSDPVVDLTTDIVDLTVNDEAPHQFRPLTYDLAKAYELSDPAEPRWTEW</sequence>
<evidence type="ECO:0000256" key="1">
    <source>
        <dbReference type="SAM" id="MobiDB-lite"/>
    </source>
</evidence>
<comment type="caution">
    <text evidence="2">The sequence shown here is derived from an EMBL/GenBank/DDBJ whole genome shotgun (WGS) entry which is preliminary data.</text>
</comment>
<proteinExistence type="predicted"/>
<reference evidence="3" key="1">
    <citation type="journal article" date="2017" name="Nat. Microbiol.">
        <title>Global analysis of biosynthetic gene clusters reveals vast potential of secondary metabolite production in Penicillium species.</title>
        <authorList>
            <person name="Nielsen J.C."/>
            <person name="Grijseels S."/>
            <person name="Prigent S."/>
            <person name="Ji B."/>
            <person name="Dainat J."/>
            <person name="Nielsen K.F."/>
            <person name="Frisvad J.C."/>
            <person name="Workman M."/>
            <person name="Nielsen J."/>
        </authorList>
    </citation>
    <scope>NUCLEOTIDE SEQUENCE [LARGE SCALE GENOMIC DNA]</scope>
    <source>
        <strain evidence="3">IBT 13039</strain>
    </source>
</reference>
<organism evidence="2 3">
    <name type="scientific">Penicillium nalgiovense</name>
    <dbReference type="NCBI Taxonomy" id="60175"/>
    <lineage>
        <taxon>Eukaryota</taxon>
        <taxon>Fungi</taxon>
        <taxon>Dikarya</taxon>
        <taxon>Ascomycota</taxon>
        <taxon>Pezizomycotina</taxon>
        <taxon>Eurotiomycetes</taxon>
        <taxon>Eurotiomycetidae</taxon>
        <taxon>Eurotiales</taxon>
        <taxon>Aspergillaceae</taxon>
        <taxon>Penicillium</taxon>
    </lineage>
</organism>
<accession>A0A1V6WB43</accession>